<reference evidence="2 3" key="1">
    <citation type="journal article" date="2019" name="Sci. Data">
        <title>Hybrid genome assembly and annotation of Danionella translucida.</title>
        <authorList>
            <person name="Kadobianskyi M."/>
            <person name="Schulze L."/>
            <person name="Schuelke M."/>
            <person name="Judkewitz B."/>
        </authorList>
    </citation>
    <scope>NUCLEOTIDE SEQUENCE [LARGE SCALE GENOMIC DNA]</scope>
    <source>
        <strain evidence="2 3">Bolton</strain>
    </source>
</reference>
<keyword evidence="3" id="KW-1185">Reference proteome</keyword>
<feature type="compositionally biased region" description="Basic and acidic residues" evidence="1">
    <location>
        <begin position="426"/>
        <end position="435"/>
    </location>
</feature>
<evidence type="ECO:0000256" key="1">
    <source>
        <dbReference type="SAM" id="MobiDB-lite"/>
    </source>
</evidence>
<evidence type="ECO:0000313" key="2">
    <source>
        <dbReference type="EMBL" id="TRY90526.1"/>
    </source>
</evidence>
<feature type="compositionally biased region" description="Basic and acidic residues" evidence="1">
    <location>
        <begin position="449"/>
        <end position="468"/>
    </location>
</feature>
<feature type="compositionally biased region" description="Polar residues" evidence="1">
    <location>
        <begin position="700"/>
        <end position="712"/>
    </location>
</feature>
<dbReference type="PANTHER" id="PTHR10663:SF334">
    <property type="entry name" value="PH AND SEC7 DOMAIN-CONTAINING PROTEIN 1"/>
    <property type="match status" value="1"/>
</dbReference>
<name>A0A553QLC8_9TELE</name>
<dbReference type="OrthoDB" id="2157641at2759"/>
<gene>
    <name evidence="2" type="ORF">DNTS_002654</name>
</gene>
<proteinExistence type="predicted"/>
<accession>A0A553QLC8</accession>
<feature type="compositionally biased region" description="Polar residues" evidence="1">
    <location>
        <begin position="722"/>
        <end position="731"/>
    </location>
</feature>
<feature type="region of interest" description="Disordered" evidence="1">
    <location>
        <begin position="21"/>
        <end position="40"/>
    </location>
</feature>
<evidence type="ECO:0000313" key="3">
    <source>
        <dbReference type="Proteomes" id="UP000316079"/>
    </source>
</evidence>
<feature type="region of interest" description="Disordered" evidence="1">
    <location>
        <begin position="746"/>
        <end position="806"/>
    </location>
</feature>
<sequence>MSQSGKILHLYVEVRSVADEERKTPVDVEKTESPMLTAPDILLNSQYGGTNVPHGQISPRGVLHKGGCSTPSLASSKSTSRHSVSFQLHPDHDADQPSTQHQKSLPYDEISQLLSVLQTGHSGSTYHLVCSPSERDPFFGREPQFSGRFTAPPTPSGTRKACNPSMILGTDEGRRSIATFSYIEKAKVKSVDSHYSILCHNEPQNPFKKTMEDRATSLQLRKRLSDPMSFNSLESMNNCSSKQLSQCLGNSHVGSPDFRRATLGVAREATSRALEEFGSPKLKQKLGGNHTEKGYNARRGEQHRCRSWSGSPIIPASSRTLPPKATLMDQEQNSSFYRLPRSPATDQLSNHAKQAYLTMSHSTANFHDCLNQKTQSRHRPTLPSCKPTAIQHDLPAMTVTQPPSNCMSESQHQPHKVNFNMAKSKTNAERGEAHQSGRTNLSPAASPEAARKLAEEAAKLSKIMEARRSPSPTPSSTEMIRSESPRLRLPRELQLHGTSQDSHFSSNSQVLEHNCKQGHVKNVQQSLQANHLLPHLGRTSTGAPSRLNLPDIKSSSAIRDLQKELVAKDSCHFSSLKVDKNAPNYEDREQDVLRCHIKEHNRKSFTKSDPESSADCTLQQKYGMEKSFFKDKERVQVFNNQKRNNSASCSLDNQPKLTAHQNETKVDRKAKNEANVAAAQSYCGIKASPLSDSLHEKDCTSSGTNQKTSDSGKTGIHPESGQGLQRGSVHSQKIARAKWEFLFGSHSEDHSKNKGSSTPPSNDSTSPTSSPLSTHQRPNTAQSRHCKSSSSLKPSYHDVKPDQVDFFNPSKTTSNIRHAVKYSETDIDAVPLRSYRETDLDEVMLAEQEEVDSAFGSNRSVLGTSDTSSISPMNGVLCPQTDGEEELQDEEVVSWASVRMQGDKKRQYATSDGDTVFCRLLRGPLDCQPDSHTALKSPITVTSPCRVSADALDSFSRHFESIMESHRAKGTSYSSLDSEDITPSGPPIFTFDFPTLTPEIQSQICESAKQITELNFPSLTSPELPAVTDLMEASQDKSSVYEDGS</sequence>
<feature type="region of interest" description="Disordered" evidence="1">
    <location>
        <begin position="645"/>
        <end position="670"/>
    </location>
</feature>
<feature type="region of interest" description="Disordered" evidence="1">
    <location>
        <begin position="282"/>
        <end position="321"/>
    </location>
</feature>
<feature type="non-terminal residue" evidence="2">
    <location>
        <position position="1045"/>
    </location>
</feature>
<protein>
    <submittedName>
        <fullName evidence="2">Uncharacterized protein</fullName>
    </submittedName>
</protein>
<organism evidence="2 3">
    <name type="scientific">Danionella cerebrum</name>
    <dbReference type="NCBI Taxonomy" id="2873325"/>
    <lineage>
        <taxon>Eukaryota</taxon>
        <taxon>Metazoa</taxon>
        <taxon>Chordata</taxon>
        <taxon>Craniata</taxon>
        <taxon>Vertebrata</taxon>
        <taxon>Euteleostomi</taxon>
        <taxon>Actinopterygii</taxon>
        <taxon>Neopterygii</taxon>
        <taxon>Teleostei</taxon>
        <taxon>Ostariophysi</taxon>
        <taxon>Cypriniformes</taxon>
        <taxon>Danionidae</taxon>
        <taxon>Danioninae</taxon>
        <taxon>Danionella</taxon>
    </lineage>
</organism>
<feature type="compositionally biased region" description="Low complexity" evidence="1">
    <location>
        <begin position="756"/>
        <end position="774"/>
    </location>
</feature>
<comment type="caution">
    <text evidence="2">The sequence shown here is derived from an EMBL/GenBank/DDBJ whole genome shotgun (WGS) entry which is preliminary data.</text>
</comment>
<feature type="compositionally biased region" description="Low complexity" evidence="1">
    <location>
        <begin position="69"/>
        <end position="78"/>
    </location>
</feature>
<feature type="region of interest" description="Disordered" evidence="1">
    <location>
        <begin position="47"/>
        <end position="103"/>
    </location>
</feature>
<feature type="compositionally biased region" description="Basic and acidic residues" evidence="1">
    <location>
        <begin position="21"/>
        <end position="32"/>
    </location>
</feature>
<feature type="compositionally biased region" description="Polar residues" evidence="1">
    <location>
        <begin position="645"/>
        <end position="661"/>
    </location>
</feature>
<feature type="region of interest" description="Disordered" evidence="1">
    <location>
        <begin position="691"/>
        <end position="731"/>
    </location>
</feature>
<dbReference type="Proteomes" id="UP000316079">
    <property type="component" value="Unassembled WGS sequence"/>
</dbReference>
<feature type="region of interest" description="Disordered" evidence="1">
    <location>
        <begin position="426"/>
        <end position="488"/>
    </location>
</feature>
<dbReference type="EMBL" id="SRMA01025840">
    <property type="protein sequence ID" value="TRY90526.1"/>
    <property type="molecule type" value="Genomic_DNA"/>
</dbReference>
<feature type="compositionally biased region" description="Basic and acidic residues" evidence="1">
    <location>
        <begin position="290"/>
        <end position="304"/>
    </location>
</feature>
<feature type="compositionally biased region" description="Polar residues" evidence="1">
    <location>
        <begin position="775"/>
        <end position="793"/>
    </location>
</feature>
<dbReference type="PANTHER" id="PTHR10663">
    <property type="entry name" value="GUANYL-NUCLEOTIDE EXCHANGE FACTOR"/>
    <property type="match status" value="1"/>
</dbReference>
<dbReference type="AlphaFoldDB" id="A0A553QLC8"/>